<dbReference type="Proteomes" id="UP001237642">
    <property type="component" value="Unassembled WGS sequence"/>
</dbReference>
<dbReference type="AlphaFoldDB" id="A0AAD8HAN9"/>
<keyword evidence="2" id="KW-1185">Reference proteome</keyword>
<dbReference type="EMBL" id="JAUIZM010000010">
    <property type="protein sequence ID" value="KAK1362682.1"/>
    <property type="molecule type" value="Genomic_DNA"/>
</dbReference>
<reference evidence="1" key="1">
    <citation type="submission" date="2023-02" db="EMBL/GenBank/DDBJ databases">
        <title>Genome of toxic invasive species Heracleum sosnowskyi carries increased number of genes despite the absence of recent whole-genome duplications.</title>
        <authorList>
            <person name="Schelkunov M."/>
            <person name="Shtratnikova V."/>
            <person name="Makarenko M."/>
            <person name="Klepikova A."/>
            <person name="Omelchenko D."/>
            <person name="Novikova G."/>
            <person name="Obukhova E."/>
            <person name="Bogdanov V."/>
            <person name="Penin A."/>
            <person name="Logacheva M."/>
        </authorList>
    </citation>
    <scope>NUCLEOTIDE SEQUENCE</scope>
    <source>
        <strain evidence="1">Hsosn_3</strain>
        <tissue evidence="1">Leaf</tissue>
    </source>
</reference>
<accession>A0AAD8HAN9</accession>
<dbReference type="Gene3D" id="2.60.120.10">
    <property type="entry name" value="Jelly Rolls"/>
    <property type="match status" value="1"/>
</dbReference>
<sequence>MVFIVQGKLESIGEDNNVVPLSQGEVCGEELVTLCLEHSVLNRNGYKYRIPAHKLLSKRMLLIRNPHVQGTIKKPVIECLGARGKLLMDEVKLSAMQIERGEEV</sequence>
<proteinExistence type="predicted"/>
<name>A0AAD8HAN9_9APIA</name>
<evidence type="ECO:0000313" key="1">
    <source>
        <dbReference type="EMBL" id="KAK1362682.1"/>
    </source>
</evidence>
<comment type="caution">
    <text evidence="1">The sequence shown here is derived from an EMBL/GenBank/DDBJ whole genome shotgun (WGS) entry which is preliminary data.</text>
</comment>
<organism evidence="1 2">
    <name type="scientific">Heracleum sosnowskyi</name>
    <dbReference type="NCBI Taxonomy" id="360622"/>
    <lineage>
        <taxon>Eukaryota</taxon>
        <taxon>Viridiplantae</taxon>
        <taxon>Streptophyta</taxon>
        <taxon>Embryophyta</taxon>
        <taxon>Tracheophyta</taxon>
        <taxon>Spermatophyta</taxon>
        <taxon>Magnoliopsida</taxon>
        <taxon>eudicotyledons</taxon>
        <taxon>Gunneridae</taxon>
        <taxon>Pentapetalae</taxon>
        <taxon>asterids</taxon>
        <taxon>campanulids</taxon>
        <taxon>Apiales</taxon>
        <taxon>Apiaceae</taxon>
        <taxon>Apioideae</taxon>
        <taxon>apioid superclade</taxon>
        <taxon>Tordylieae</taxon>
        <taxon>Tordyliinae</taxon>
        <taxon>Heracleum</taxon>
    </lineage>
</organism>
<gene>
    <name evidence="1" type="ORF">POM88_047156</name>
</gene>
<evidence type="ECO:0000313" key="2">
    <source>
        <dbReference type="Proteomes" id="UP001237642"/>
    </source>
</evidence>
<dbReference type="InterPro" id="IPR014710">
    <property type="entry name" value="RmlC-like_jellyroll"/>
</dbReference>
<reference evidence="1" key="2">
    <citation type="submission" date="2023-05" db="EMBL/GenBank/DDBJ databases">
        <authorList>
            <person name="Schelkunov M.I."/>
        </authorList>
    </citation>
    <scope>NUCLEOTIDE SEQUENCE</scope>
    <source>
        <strain evidence="1">Hsosn_3</strain>
        <tissue evidence="1">Leaf</tissue>
    </source>
</reference>
<protein>
    <submittedName>
        <fullName evidence="1">Uncharacterized protein</fullName>
    </submittedName>
</protein>